<keyword evidence="1" id="KW-0472">Membrane</keyword>
<dbReference type="EnsemblPlants" id="Kaladp0088s0011.1.v1.1">
    <property type="protein sequence ID" value="Kaladp0088s0011.1.v1.1.CDS.1"/>
    <property type="gene ID" value="Kaladp0088s0011.v1.1"/>
</dbReference>
<reference evidence="2" key="1">
    <citation type="submission" date="2021-01" db="UniProtKB">
        <authorList>
            <consortium name="EnsemblPlants"/>
        </authorList>
    </citation>
    <scope>IDENTIFICATION</scope>
</reference>
<dbReference type="Proteomes" id="UP000594263">
    <property type="component" value="Unplaced"/>
</dbReference>
<feature type="transmembrane region" description="Helical" evidence="1">
    <location>
        <begin position="12"/>
        <end position="40"/>
    </location>
</feature>
<evidence type="ECO:0000313" key="3">
    <source>
        <dbReference type="Proteomes" id="UP000594263"/>
    </source>
</evidence>
<proteinExistence type="predicted"/>
<evidence type="ECO:0000313" key="2">
    <source>
        <dbReference type="EnsemblPlants" id="Kaladp0088s0011.2.v1.1.CDS.1"/>
    </source>
</evidence>
<accession>A0A7N1A5A9</accession>
<organism evidence="2 3">
    <name type="scientific">Kalanchoe fedtschenkoi</name>
    <name type="common">Lavender scallops</name>
    <name type="synonym">South American air plant</name>
    <dbReference type="NCBI Taxonomy" id="63787"/>
    <lineage>
        <taxon>Eukaryota</taxon>
        <taxon>Viridiplantae</taxon>
        <taxon>Streptophyta</taxon>
        <taxon>Embryophyta</taxon>
        <taxon>Tracheophyta</taxon>
        <taxon>Spermatophyta</taxon>
        <taxon>Magnoliopsida</taxon>
        <taxon>eudicotyledons</taxon>
        <taxon>Gunneridae</taxon>
        <taxon>Pentapetalae</taxon>
        <taxon>Saxifragales</taxon>
        <taxon>Crassulaceae</taxon>
        <taxon>Kalanchoe</taxon>
    </lineage>
</organism>
<keyword evidence="1" id="KW-0812">Transmembrane</keyword>
<protein>
    <submittedName>
        <fullName evidence="2">Uncharacterized protein</fullName>
    </submittedName>
</protein>
<dbReference type="EnsemblPlants" id="Kaladp0088s0011.2.v1.1">
    <property type="protein sequence ID" value="Kaladp0088s0011.2.v1.1.CDS.1"/>
    <property type="gene ID" value="Kaladp0088s0011.v1.1"/>
</dbReference>
<evidence type="ECO:0000256" key="1">
    <source>
        <dbReference type="SAM" id="Phobius"/>
    </source>
</evidence>
<keyword evidence="1" id="KW-1133">Transmembrane helix</keyword>
<dbReference type="Gramene" id="Kaladp0088s0011.2.v1.1">
    <property type="protein sequence ID" value="Kaladp0088s0011.2.v1.1.CDS.1"/>
    <property type="gene ID" value="Kaladp0088s0011.v1.1"/>
</dbReference>
<dbReference type="AlphaFoldDB" id="A0A7N1A5A9"/>
<sequence>MKRIFFGGCFHFSVWCCCILLYVDIYVWLGFFAAISNYMFNARGLKMMSC</sequence>
<dbReference type="Gramene" id="Kaladp0088s0011.1.v1.1">
    <property type="protein sequence ID" value="Kaladp0088s0011.1.v1.1.CDS.1"/>
    <property type="gene ID" value="Kaladp0088s0011.v1.1"/>
</dbReference>
<name>A0A7N1A5A9_KALFE</name>
<keyword evidence="3" id="KW-1185">Reference proteome</keyword>